<sequence>MPPAPPASNLASTQHSTTDEKGSTGRPCRSCPSGPPLAASETFSVKTAMSFDTRKLVLISRSMNKLYREDISLDACLSELRDIMGSPATSGYWSTMLAFILIGFSATACMFDGTWADSLAAAGLGWVVSILFIASTLFPAYGPVFEVSSCVFVGIMGRVLHDYTCFSRLGVSSILILLPGYGMTMAVMEISARQVTTGAIRLIYALVYAFMLAYGLQIGSSAYLAIDPNVPEDGTCGPPVSPWFYIPLVPVMSIAIGLAYGSSRHEFLSQTFCATIGFCILYFLGQVVTDAQVLSTIAAFAMGLYANLALKLTGQPPLAPLCVGITLLVPGSTGVRDAFTLLTTQDPIQGDFTIHMLKIALGISVGLYTAAMIVYPSGKLRSMYISL</sequence>
<evidence type="ECO:0000259" key="8">
    <source>
        <dbReference type="Pfam" id="PF06738"/>
    </source>
</evidence>
<keyword evidence="11" id="KW-1185">Reference proteome</keyword>
<feature type="domain" description="Threonine/serine exporter-like N-terminal" evidence="8">
    <location>
        <begin position="47"/>
        <end position="220"/>
    </location>
</feature>
<dbReference type="OMA" id="SATACMF"/>
<keyword evidence="2 7" id="KW-0812">Transmembrane</keyword>
<evidence type="ECO:0000313" key="10">
    <source>
        <dbReference type="EMBL" id="ORY99014.1"/>
    </source>
</evidence>
<dbReference type="Proteomes" id="UP000242180">
    <property type="component" value="Unassembled WGS sequence"/>
</dbReference>
<feature type="transmembrane region" description="Helical" evidence="7">
    <location>
        <begin position="169"/>
        <end position="190"/>
    </location>
</feature>
<feature type="domain" description="Threonine/Serine exporter ThrE" evidence="9">
    <location>
        <begin position="249"/>
        <end position="371"/>
    </location>
</feature>
<dbReference type="PANTHER" id="PTHR31082:SF4">
    <property type="entry name" value="PHEROMONE-REGULATED MEMBRANE PROTEIN 10"/>
    <property type="match status" value="1"/>
</dbReference>
<gene>
    <name evidence="10" type="ORF">BCR43DRAFT_544272</name>
</gene>
<feature type="transmembrane region" description="Helical" evidence="7">
    <location>
        <begin position="202"/>
        <end position="223"/>
    </location>
</feature>
<comment type="caution">
    <text evidence="10">The sequence shown here is derived from an EMBL/GenBank/DDBJ whole genome shotgun (WGS) entry which is preliminary data.</text>
</comment>
<feature type="transmembrane region" description="Helical" evidence="7">
    <location>
        <begin position="267"/>
        <end position="285"/>
    </location>
</feature>
<dbReference type="EMBL" id="MCGN01000003">
    <property type="protein sequence ID" value="ORY99014.1"/>
    <property type="molecule type" value="Genomic_DNA"/>
</dbReference>
<feature type="transmembrane region" description="Helical" evidence="7">
    <location>
        <begin position="91"/>
        <end position="111"/>
    </location>
</feature>
<evidence type="ECO:0000256" key="3">
    <source>
        <dbReference type="ARBA" id="ARBA00022989"/>
    </source>
</evidence>
<evidence type="ECO:0008006" key="12">
    <source>
        <dbReference type="Google" id="ProtNLM"/>
    </source>
</evidence>
<keyword evidence="4 7" id="KW-0472">Membrane</keyword>
<feature type="transmembrane region" description="Helical" evidence="7">
    <location>
        <begin position="118"/>
        <end position="138"/>
    </location>
</feature>
<keyword evidence="3 7" id="KW-1133">Transmembrane helix</keyword>
<dbReference type="InterPro" id="IPR051361">
    <property type="entry name" value="ThrE/Ser_Exporter"/>
</dbReference>
<feature type="transmembrane region" description="Helical" evidence="7">
    <location>
        <begin position="355"/>
        <end position="375"/>
    </location>
</feature>
<reference evidence="10 11" key="1">
    <citation type="submission" date="2016-07" db="EMBL/GenBank/DDBJ databases">
        <title>Pervasive Adenine N6-methylation of Active Genes in Fungi.</title>
        <authorList>
            <consortium name="DOE Joint Genome Institute"/>
            <person name="Mondo S.J."/>
            <person name="Dannebaum R.O."/>
            <person name="Kuo R.C."/>
            <person name="Labutti K."/>
            <person name="Haridas S."/>
            <person name="Kuo A."/>
            <person name="Salamov A."/>
            <person name="Ahrendt S.R."/>
            <person name="Lipzen A."/>
            <person name="Sullivan W."/>
            <person name="Andreopoulos W.B."/>
            <person name="Clum A."/>
            <person name="Lindquist E."/>
            <person name="Daum C."/>
            <person name="Ramamoorthy G.K."/>
            <person name="Gryganskyi A."/>
            <person name="Culley D."/>
            <person name="Magnuson J.K."/>
            <person name="James T.Y."/>
            <person name="O'Malley M.A."/>
            <person name="Stajich J.E."/>
            <person name="Spatafora J.W."/>
            <person name="Visel A."/>
            <person name="Grigoriev I.V."/>
        </authorList>
    </citation>
    <scope>NUCLEOTIDE SEQUENCE [LARGE SCALE GENOMIC DNA]</scope>
    <source>
        <strain evidence="10 11">NRRL 2496</strain>
    </source>
</reference>
<protein>
    <recommendedName>
        <fullName evidence="12">Threonine/serine exporter-like N-terminal domain-containing protein</fullName>
    </recommendedName>
</protein>
<dbReference type="GO" id="GO:0016020">
    <property type="term" value="C:membrane"/>
    <property type="evidence" value="ECO:0007669"/>
    <property type="project" value="UniProtKB-SubCell"/>
</dbReference>
<name>A0A1X2HIT5_SYNRA</name>
<proteinExistence type="inferred from homology"/>
<comment type="similarity">
    <text evidence="5">Belongs to the ThrE exporter (TC 2.A.79) family.</text>
</comment>
<evidence type="ECO:0000256" key="4">
    <source>
        <dbReference type="ARBA" id="ARBA00023136"/>
    </source>
</evidence>
<dbReference type="GO" id="GO:0022857">
    <property type="term" value="F:transmembrane transporter activity"/>
    <property type="evidence" value="ECO:0007669"/>
    <property type="project" value="InterPro"/>
</dbReference>
<dbReference type="STRING" id="13706.A0A1X2HIT5"/>
<accession>A0A1X2HIT5</accession>
<evidence type="ECO:0000256" key="6">
    <source>
        <dbReference type="SAM" id="MobiDB-lite"/>
    </source>
</evidence>
<dbReference type="AlphaFoldDB" id="A0A1X2HIT5"/>
<dbReference type="Pfam" id="PF06738">
    <property type="entry name" value="ThrE"/>
    <property type="match status" value="1"/>
</dbReference>
<feature type="transmembrane region" description="Helical" evidence="7">
    <location>
        <begin position="317"/>
        <end position="335"/>
    </location>
</feature>
<dbReference type="InterPro" id="IPR010619">
    <property type="entry name" value="ThrE-like_N"/>
</dbReference>
<organism evidence="10 11">
    <name type="scientific">Syncephalastrum racemosum</name>
    <name type="common">Filamentous fungus</name>
    <dbReference type="NCBI Taxonomy" id="13706"/>
    <lineage>
        <taxon>Eukaryota</taxon>
        <taxon>Fungi</taxon>
        <taxon>Fungi incertae sedis</taxon>
        <taxon>Mucoromycota</taxon>
        <taxon>Mucoromycotina</taxon>
        <taxon>Mucoromycetes</taxon>
        <taxon>Mucorales</taxon>
        <taxon>Syncephalastraceae</taxon>
        <taxon>Syncephalastrum</taxon>
    </lineage>
</organism>
<evidence type="ECO:0000256" key="7">
    <source>
        <dbReference type="SAM" id="Phobius"/>
    </source>
</evidence>
<dbReference type="OrthoDB" id="413008at2759"/>
<evidence type="ECO:0000256" key="5">
    <source>
        <dbReference type="ARBA" id="ARBA00034125"/>
    </source>
</evidence>
<comment type="subcellular location">
    <subcellularLocation>
        <location evidence="1">Membrane</location>
        <topology evidence="1">Multi-pass membrane protein</topology>
    </subcellularLocation>
</comment>
<feature type="region of interest" description="Disordered" evidence="6">
    <location>
        <begin position="1"/>
        <end position="35"/>
    </location>
</feature>
<dbReference type="InParanoid" id="A0A1X2HIT5"/>
<evidence type="ECO:0000256" key="1">
    <source>
        <dbReference type="ARBA" id="ARBA00004141"/>
    </source>
</evidence>
<evidence type="ECO:0000259" key="9">
    <source>
        <dbReference type="Pfam" id="PF12821"/>
    </source>
</evidence>
<feature type="transmembrane region" description="Helical" evidence="7">
    <location>
        <begin position="243"/>
        <end position="260"/>
    </location>
</feature>
<evidence type="ECO:0000313" key="11">
    <source>
        <dbReference type="Proteomes" id="UP000242180"/>
    </source>
</evidence>
<feature type="transmembrane region" description="Helical" evidence="7">
    <location>
        <begin position="291"/>
        <end position="310"/>
    </location>
</feature>
<evidence type="ECO:0000256" key="2">
    <source>
        <dbReference type="ARBA" id="ARBA00022692"/>
    </source>
</evidence>
<dbReference type="Pfam" id="PF12821">
    <property type="entry name" value="ThrE_2"/>
    <property type="match status" value="1"/>
</dbReference>
<dbReference type="InterPro" id="IPR024528">
    <property type="entry name" value="ThrE_2"/>
</dbReference>
<dbReference type="PANTHER" id="PTHR31082">
    <property type="entry name" value="PHEROMONE-REGULATED MEMBRANE PROTEIN 10"/>
    <property type="match status" value="1"/>
</dbReference>